<evidence type="ECO:0000256" key="1">
    <source>
        <dbReference type="ARBA" id="ARBA00004245"/>
    </source>
</evidence>
<dbReference type="Gene3D" id="2.30.42.10">
    <property type="match status" value="1"/>
</dbReference>
<dbReference type="FunFam" id="2.30.29.30:FF:000002">
    <property type="entry name" value="Band 4.1-like protein 5 isoform 1"/>
    <property type="match status" value="1"/>
</dbReference>
<dbReference type="InterPro" id="IPR019749">
    <property type="entry name" value="Band_41_domain"/>
</dbReference>
<dbReference type="Gene3D" id="2.30.29.30">
    <property type="entry name" value="Pleckstrin-homology domain (PH domain)/Phosphotyrosine-binding domain (PTB)"/>
    <property type="match status" value="1"/>
</dbReference>
<comment type="catalytic activity">
    <reaction evidence="8">
        <text>O-phospho-L-tyrosyl-[protein] + H2O = L-tyrosyl-[protein] + phosphate</text>
        <dbReference type="Rhea" id="RHEA:10684"/>
        <dbReference type="Rhea" id="RHEA-COMP:10136"/>
        <dbReference type="Rhea" id="RHEA-COMP:20101"/>
        <dbReference type="ChEBI" id="CHEBI:15377"/>
        <dbReference type="ChEBI" id="CHEBI:43474"/>
        <dbReference type="ChEBI" id="CHEBI:46858"/>
        <dbReference type="ChEBI" id="CHEBI:61978"/>
        <dbReference type="EC" id="3.1.3.48"/>
    </reaction>
</comment>
<keyword evidence="17" id="KW-1185">Reference proteome</keyword>
<dbReference type="InterPro" id="IPR012151">
    <property type="entry name" value="Tyr_Pase_non-rcpt_typ-3/4"/>
</dbReference>
<feature type="active site" description="Phosphocysteine intermediate" evidence="9">
    <location>
        <position position="844"/>
    </location>
</feature>
<feature type="binding site" evidence="10">
    <location>
        <position position="813"/>
    </location>
    <ligand>
        <name>substrate</name>
    </ligand>
</feature>
<dbReference type="InterPro" id="IPR001478">
    <property type="entry name" value="PDZ"/>
</dbReference>
<comment type="subcellular location">
    <subcellularLocation>
        <location evidence="1 8">Cytoplasm</location>
        <location evidence="1 8">Cytoskeleton</location>
    </subcellularLocation>
</comment>
<dbReference type="InterPro" id="IPR018979">
    <property type="entry name" value="FERM_N"/>
</dbReference>
<feature type="domain" description="FERM" evidence="14">
    <location>
        <begin position="29"/>
        <end position="312"/>
    </location>
</feature>
<evidence type="ECO:0000256" key="7">
    <source>
        <dbReference type="ARBA" id="ARBA00023212"/>
    </source>
</evidence>
<dbReference type="SUPFAM" id="SSF52799">
    <property type="entry name" value="(Phosphotyrosine protein) phosphatases II"/>
    <property type="match status" value="1"/>
</dbReference>
<dbReference type="InterPro" id="IPR035963">
    <property type="entry name" value="FERM_2"/>
</dbReference>
<evidence type="ECO:0000256" key="6">
    <source>
        <dbReference type="ARBA" id="ARBA00022912"/>
    </source>
</evidence>
<evidence type="ECO:0000259" key="15">
    <source>
        <dbReference type="PROSITE" id="PS50106"/>
    </source>
</evidence>
<dbReference type="PROSITE" id="PS00661">
    <property type="entry name" value="FERM_2"/>
    <property type="match status" value="1"/>
</dbReference>
<dbReference type="InterPro" id="IPR000242">
    <property type="entry name" value="PTP_cat"/>
</dbReference>
<dbReference type="InterPro" id="IPR041783">
    <property type="entry name" value="PTPN3/4_FERM_C"/>
</dbReference>
<dbReference type="SMART" id="SM01196">
    <property type="entry name" value="FERM_C"/>
    <property type="match status" value="1"/>
</dbReference>
<feature type="domain" description="Tyrosine-protein phosphatase" evidence="12">
    <location>
        <begin position="647"/>
        <end position="903"/>
    </location>
</feature>
<dbReference type="InterPro" id="IPR003595">
    <property type="entry name" value="Tyr_Pase_cat"/>
</dbReference>
<dbReference type="Pfam" id="PF09379">
    <property type="entry name" value="FERM_N"/>
    <property type="match status" value="1"/>
</dbReference>
<dbReference type="InterPro" id="IPR018980">
    <property type="entry name" value="FERM_PH-like_C"/>
</dbReference>
<accession>A0A9D3TA13</accession>
<dbReference type="SUPFAM" id="SSF47031">
    <property type="entry name" value="Second domain of FERM"/>
    <property type="match status" value="1"/>
</dbReference>
<dbReference type="Gene3D" id="1.20.80.10">
    <property type="match status" value="1"/>
</dbReference>
<dbReference type="CDD" id="cd06706">
    <property type="entry name" value="PDZ_PTPN3-4-like"/>
    <property type="match status" value="1"/>
</dbReference>
<dbReference type="InterPro" id="IPR019748">
    <property type="entry name" value="FERM_central"/>
</dbReference>
<dbReference type="PANTHER" id="PTHR45706">
    <property type="entry name" value="TYROSINE-PROTEIN PHOSPHATASE"/>
    <property type="match status" value="1"/>
</dbReference>
<dbReference type="FunFam" id="2.30.42.10:FF:000045">
    <property type="entry name" value="Tyrosine-protein phosphatase non-receptor type"/>
    <property type="match status" value="1"/>
</dbReference>
<feature type="region of interest" description="Disordered" evidence="11">
    <location>
        <begin position="363"/>
        <end position="393"/>
    </location>
</feature>
<feature type="binding site" evidence="10">
    <location>
        <begin position="844"/>
        <end position="850"/>
    </location>
    <ligand>
        <name>substrate</name>
    </ligand>
</feature>
<dbReference type="PROSITE" id="PS50055">
    <property type="entry name" value="TYR_PHOSPHATASE_PTP"/>
    <property type="match status" value="1"/>
</dbReference>
<dbReference type="FunFam" id="3.90.190.10:FF:000023">
    <property type="entry name" value="Tyrosine-protein phosphatase non-receptor type"/>
    <property type="match status" value="1"/>
</dbReference>
<dbReference type="PIRSF" id="PIRSF000927">
    <property type="entry name" value="Tyr-Ptase_nr3"/>
    <property type="match status" value="1"/>
</dbReference>
<dbReference type="Pfam" id="PF09380">
    <property type="entry name" value="FERM_C"/>
    <property type="match status" value="1"/>
</dbReference>
<dbReference type="PROSITE" id="PS00383">
    <property type="entry name" value="TYR_PHOSPHATASE_1"/>
    <property type="match status" value="1"/>
</dbReference>
<evidence type="ECO:0000256" key="10">
    <source>
        <dbReference type="PIRSR" id="PIRSR000927-2"/>
    </source>
</evidence>
<evidence type="ECO:0000259" key="12">
    <source>
        <dbReference type="PROSITE" id="PS50055"/>
    </source>
</evidence>
<dbReference type="InterPro" id="IPR029021">
    <property type="entry name" value="Prot-tyrosine_phosphatase-like"/>
</dbReference>
<dbReference type="EMBL" id="JAFDVH010000010">
    <property type="protein sequence ID" value="KAG7469158.1"/>
    <property type="molecule type" value="Genomic_DNA"/>
</dbReference>
<dbReference type="FunFam" id="3.10.20.90:FF:000039">
    <property type="entry name" value="Tyrosine-protein phosphatase non-receptor type"/>
    <property type="match status" value="1"/>
</dbReference>
<protein>
    <recommendedName>
        <fullName evidence="8">Tyrosine-protein phosphatase</fullName>
        <ecNumber evidence="8">3.1.3.48</ecNumber>
    </recommendedName>
</protein>
<evidence type="ECO:0000256" key="4">
    <source>
        <dbReference type="ARBA" id="ARBA00022553"/>
    </source>
</evidence>
<dbReference type="SMART" id="SM00228">
    <property type="entry name" value="PDZ"/>
    <property type="match status" value="1"/>
</dbReference>
<dbReference type="Gene3D" id="3.90.190.10">
    <property type="entry name" value="Protein tyrosine phosphatase superfamily"/>
    <property type="match status" value="1"/>
</dbReference>
<keyword evidence="3 8" id="KW-0963">Cytoplasm</keyword>
<keyword evidence="5 8" id="KW-0378">Hydrolase</keyword>
<evidence type="ECO:0000256" key="11">
    <source>
        <dbReference type="SAM" id="MobiDB-lite"/>
    </source>
</evidence>
<dbReference type="SUPFAM" id="SSF50156">
    <property type="entry name" value="PDZ domain-like"/>
    <property type="match status" value="1"/>
</dbReference>
<dbReference type="GO" id="GO:0005856">
    <property type="term" value="C:cytoskeleton"/>
    <property type="evidence" value="ECO:0007669"/>
    <property type="project" value="UniProtKB-SubCell"/>
</dbReference>
<feature type="domain" description="PDZ" evidence="15">
    <location>
        <begin position="508"/>
        <end position="580"/>
    </location>
</feature>
<dbReference type="PRINTS" id="PR00700">
    <property type="entry name" value="PRTYPHPHTASE"/>
</dbReference>
<dbReference type="FunFam" id="1.20.80.10:FF:000003">
    <property type="entry name" value="Tyrosine-protein phosphatase non-receptor type 4"/>
    <property type="match status" value="1"/>
</dbReference>
<feature type="region of interest" description="Disordered" evidence="11">
    <location>
        <begin position="463"/>
        <end position="485"/>
    </location>
</feature>
<keyword evidence="6 8" id="KW-0904">Protein phosphatase</keyword>
<comment type="caution">
    <text evidence="16">The sequence shown here is derived from an EMBL/GenBank/DDBJ whole genome shotgun (WGS) entry which is preliminary data.</text>
</comment>
<dbReference type="GO" id="GO:0009898">
    <property type="term" value="C:cytoplasmic side of plasma membrane"/>
    <property type="evidence" value="ECO:0007669"/>
    <property type="project" value="TreeGrafter"/>
</dbReference>
<sequence>MNSRFCVLGGRIGNIGMSELPKDKTRPEMVCHVRFLDGTSQSFNISKQDTGQNLLDLVYNHLGLLEREFFSLQHCEEASDSPRWIEPNKPIKKQLKGPFPSFLNFRVRFFIADPNSLLQEQTRHLYFLQIKKDIQEGRLSCPLSSAVVLASYAVQSELGDHSPSEHPEGYLSACRFLPEQDEDFLTKVESLHPQHKGLKQSEAELCFLNTARTLEFYGVEVHRARDPSNTDLLVGIASGGVAVFRNTICSNFFSWVNIIKISFKRKRFFIQLRQKHGETRDHTVPFILPNYRACKNLWKSCVEHHTFFQTKRALPQDKKHFPTYWNLGSKNPAKTINSQIYRKVMGGMVWNPVLRKSLSAEHLETKSLPSRSPPITPNWRSPRLRHDVRKPRHSSVDNLANEMSYITESEDVFYTYRGTLSCKEGDSKAPADHCHSPKQIRGDSAAEDAVLEQQLCDALSQLSSDSARPAPPSQHGPEPHLHESYENAPLDETNDWDKNEVIDGDLLLVRIAPDQEGKFGFNVKGGVDQKSPLVISHVSVDSPAGKCVPQLLEGDQIVLINGRDISEHTHDQVVMFIKASRESHTKELALLVRRKAAGVSLRMEPQSGYEFGCPLLAETILPPVQQYGGTLEESMTQLQRGLQTGTLLLQFEQLYRKKPGMAVTFAKLPENMEKNRYKDILPYDDTRVVLEQEEDDYINASHVKMELPSVGIVNSYVAGQGPLPHTCRHFWQAVWEQRAGVIVMLTTLTERGRPKCHQYWPDPPEVRDYGCLQVCCHSEECNLAYVFRELTLTNTEVGEKRSVTHLEYVAWPDHGVPDDPSNFLDFVSFVRQKRKGTEPLIVHCSAGIGRTGVLITMETAMELIEKDQPVYPLDIVRRLRDQRAMMVQTGSQYRFVCEAILRVYEEKKQTAQEAYS</sequence>
<dbReference type="InterPro" id="IPR014352">
    <property type="entry name" value="FERM/acyl-CoA-bd_prot_sf"/>
</dbReference>
<dbReference type="SUPFAM" id="SSF50729">
    <property type="entry name" value="PH domain-like"/>
    <property type="match status" value="1"/>
</dbReference>
<dbReference type="InterPro" id="IPR000299">
    <property type="entry name" value="FERM_domain"/>
</dbReference>
<dbReference type="AlphaFoldDB" id="A0A9D3TA13"/>
<dbReference type="GO" id="GO:0008092">
    <property type="term" value="F:cytoskeletal protein binding"/>
    <property type="evidence" value="ECO:0007669"/>
    <property type="project" value="InterPro"/>
</dbReference>
<dbReference type="CDD" id="cd13189">
    <property type="entry name" value="FERM_C_PTPN4_PTPN3_like"/>
    <property type="match status" value="1"/>
</dbReference>
<evidence type="ECO:0000256" key="5">
    <source>
        <dbReference type="ARBA" id="ARBA00022801"/>
    </source>
</evidence>
<evidence type="ECO:0000313" key="17">
    <source>
        <dbReference type="Proteomes" id="UP001046870"/>
    </source>
</evidence>
<dbReference type="PROSITE" id="PS50056">
    <property type="entry name" value="TYR_PHOSPHATASE_2"/>
    <property type="match status" value="1"/>
</dbReference>
<organism evidence="16 17">
    <name type="scientific">Megalops atlanticus</name>
    <name type="common">Tarpon</name>
    <name type="synonym">Clupea gigantea</name>
    <dbReference type="NCBI Taxonomy" id="7932"/>
    <lineage>
        <taxon>Eukaryota</taxon>
        <taxon>Metazoa</taxon>
        <taxon>Chordata</taxon>
        <taxon>Craniata</taxon>
        <taxon>Vertebrata</taxon>
        <taxon>Euteleostomi</taxon>
        <taxon>Actinopterygii</taxon>
        <taxon>Neopterygii</taxon>
        <taxon>Teleostei</taxon>
        <taxon>Elopiformes</taxon>
        <taxon>Megalopidae</taxon>
        <taxon>Megalops</taxon>
    </lineage>
</organism>
<dbReference type="Pfam" id="PF00373">
    <property type="entry name" value="FERM_M"/>
    <property type="match status" value="1"/>
</dbReference>
<dbReference type="InterPro" id="IPR019747">
    <property type="entry name" value="FERM_CS"/>
</dbReference>
<dbReference type="Proteomes" id="UP001046870">
    <property type="component" value="Chromosome 10"/>
</dbReference>
<dbReference type="SMART" id="SM00194">
    <property type="entry name" value="PTPc"/>
    <property type="match status" value="1"/>
</dbReference>
<keyword evidence="4" id="KW-0597">Phosphoprotein</keyword>
<dbReference type="InterPro" id="IPR011993">
    <property type="entry name" value="PH-like_dom_sf"/>
</dbReference>
<dbReference type="EC" id="3.1.3.48" evidence="8"/>
<dbReference type="PROSITE" id="PS50106">
    <property type="entry name" value="PDZ"/>
    <property type="match status" value="1"/>
</dbReference>
<dbReference type="Pfam" id="PF00102">
    <property type="entry name" value="Y_phosphatase"/>
    <property type="match status" value="1"/>
</dbReference>
<dbReference type="InterPro" id="IPR000387">
    <property type="entry name" value="Tyr_Pase_dom"/>
</dbReference>
<dbReference type="GO" id="GO:0005737">
    <property type="term" value="C:cytoplasm"/>
    <property type="evidence" value="ECO:0007669"/>
    <property type="project" value="TreeGrafter"/>
</dbReference>
<dbReference type="SMART" id="SM00404">
    <property type="entry name" value="PTPc_motif"/>
    <property type="match status" value="1"/>
</dbReference>
<dbReference type="OrthoDB" id="5854685at2759"/>
<dbReference type="Gene3D" id="3.10.20.90">
    <property type="entry name" value="Phosphatidylinositol 3-kinase Catalytic Subunit, Chain A, domain 1"/>
    <property type="match status" value="1"/>
</dbReference>
<dbReference type="PANTHER" id="PTHR45706:SF5">
    <property type="entry name" value="TYROSINE-PROTEIN PHOSPHATASE NON-RECEPTOR TYPE 3"/>
    <property type="match status" value="1"/>
</dbReference>
<dbReference type="InterPro" id="IPR029071">
    <property type="entry name" value="Ubiquitin-like_domsf"/>
</dbReference>
<evidence type="ECO:0000259" key="14">
    <source>
        <dbReference type="PROSITE" id="PS50057"/>
    </source>
</evidence>
<dbReference type="InterPro" id="IPR036034">
    <property type="entry name" value="PDZ_sf"/>
</dbReference>
<dbReference type="SUPFAM" id="SSF54236">
    <property type="entry name" value="Ubiquitin-like"/>
    <property type="match status" value="1"/>
</dbReference>
<feature type="compositionally biased region" description="Basic residues" evidence="11">
    <location>
        <begin position="382"/>
        <end position="393"/>
    </location>
</feature>
<name>A0A9D3TA13_MEGAT</name>
<evidence type="ECO:0000256" key="3">
    <source>
        <dbReference type="ARBA" id="ARBA00022490"/>
    </source>
</evidence>
<evidence type="ECO:0000313" key="16">
    <source>
        <dbReference type="EMBL" id="KAG7469158.1"/>
    </source>
</evidence>
<evidence type="ECO:0000259" key="13">
    <source>
        <dbReference type="PROSITE" id="PS50056"/>
    </source>
</evidence>
<dbReference type="InterPro" id="IPR016130">
    <property type="entry name" value="Tyr_Pase_AS"/>
</dbReference>
<feature type="region of interest" description="Disordered" evidence="11">
    <location>
        <begin position="425"/>
        <end position="445"/>
    </location>
</feature>
<dbReference type="GO" id="GO:0004725">
    <property type="term" value="F:protein tyrosine phosphatase activity"/>
    <property type="evidence" value="ECO:0007669"/>
    <property type="project" value="UniProtKB-EC"/>
</dbReference>
<feature type="binding site" evidence="10">
    <location>
        <position position="888"/>
    </location>
    <ligand>
        <name>substrate</name>
    </ligand>
</feature>
<evidence type="ECO:0000256" key="9">
    <source>
        <dbReference type="PIRSR" id="PIRSR000927-1"/>
    </source>
</evidence>
<evidence type="ECO:0000256" key="2">
    <source>
        <dbReference type="ARBA" id="ARBA00009649"/>
    </source>
</evidence>
<feature type="compositionally biased region" description="Basic and acidic residues" evidence="11">
    <location>
        <begin position="425"/>
        <end position="435"/>
    </location>
</feature>
<dbReference type="PRINTS" id="PR00935">
    <property type="entry name" value="BAND41"/>
</dbReference>
<keyword evidence="7 8" id="KW-0206">Cytoskeleton</keyword>
<dbReference type="Pfam" id="PF00595">
    <property type="entry name" value="PDZ"/>
    <property type="match status" value="1"/>
</dbReference>
<dbReference type="PROSITE" id="PS50057">
    <property type="entry name" value="FERM_3"/>
    <property type="match status" value="1"/>
</dbReference>
<evidence type="ECO:0000256" key="8">
    <source>
        <dbReference type="PIRNR" id="PIRNR000927"/>
    </source>
</evidence>
<dbReference type="PROSITE" id="PS00660">
    <property type="entry name" value="FERM_1"/>
    <property type="match status" value="1"/>
</dbReference>
<gene>
    <name evidence="16" type="ORF">MATL_G00126030</name>
</gene>
<reference evidence="16" key="1">
    <citation type="submission" date="2021-01" db="EMBL/GenBank/DDBJ databases">
        <authorList>
            <person name="Zahm M."/>
            <person name="Roques C."/>
            <person name="Cabau C."/>
            <person name="Klopp C."/>
            <person name="Donnadieu C."/>
            <person name="Jouanno E."/>
            <person name="Lampietro C."/>
            <person name="Louis A."/>
            <person name="Herpin A."/>
            <person name="Echchiki A."/>
            <person name="Berthelot C."/>
            <person name="Parey E."/>
            <person name="Roest-Crollius H."/>
            <person name="Braasch I."/>
            <person name="Postlethwait J."/>
            <person name="Bobe J."/>
            <person name="Montfort J."/>
            <person name="Bouchez O."/>
            <person name="Begum T."/>
            <person name="Mejri S."/>
            <person name="Adams A."/>
            <person name="Chen W.-J."/>
            <person name="Guiguen Y."/>
        </authorList>
    </citation>
    <scope>NUCLEOTIDE SEQUENCE</scope>
    <source>
        <strain evidence="16">YG-15Mar2019-1</strain>
        <tissue evidence="16">Brain</tissue>
    </source>
</reference>
<proteinExistence type="inferred from homology"/>
<feature type="domain" description="Tyrosine specific protein phosphatases" evidence="13">
    <location>
        <begin position="824"/>
        <end position="894"/>
    </location>
</feature>
<comment type="similarity">
    <text evidence="2 8">Belongs to the protein-tyrosine phosphatase family. Non-receptor class subfamily.</text>
</comment>
<dbReference type="SMART" id="SM00295">
    <property type="entry name" value="B41"/>
    <property type="match status" value="1"/>
</dbReference>
<dbReference type="CDD" id="cd14473">
    <property type="entry name" value="FERM_B-lobe"/>
    <property type="match status" value="1"/>
</dbReference>